<dbReference type="GO" id="GO:0000976">
    <property type="term" value="F:transcription cis-regulatory region binding"/>
    <property type="evidence" value="ECO:0007669"/>
    <property type="project" value="TreeGrafter"/>
</dbReference>
<evidence type="ECO:0000256" key="7">
    <source>
        <dbReference type="PROSITE-ProRule" id="PRU01091"/>
    </source>
</evidence>
<dbReference type="InterPro" id="IPR036388">
    <property type="entry name" value="WH-like_DNA-bd_sf"/>
</dbReference>
<accession>A0A1G1W0I0</accession>
<keyword evidence="4 7" id="KW-0238">DNA-binding</keyword>
<evidence type="ECO:0000259" key="9">
    <source>
        <dbReference type="PROSITE" id="PS51755"/>
    </source>
</evidence>
<keyword evidence="3" id="KW-0805">Transcription regulation</keyword>
<dbReference type="GO" id="GO:0005829">
    <property type="term" value="C:cytosol"/>
    <property type="evidence" value="ECO:0007669"/>
    <property type="project" value="TreeGrafter"/>
</dbReference>
<dbReference type="Proteomes" id="UP000176299">
    <property type="component" value="Unassembled WGS sequence"/>
</dbReference>
<dbReference type="AlphaFoldDB" id="A0A1G1W0I0"/>
<evidence type="ECO:0000313" key="10">
    <source>
        <dbReference type="EMBL" id="OGY21178.1"/>
    </source>
</evidence>
<dbReference type="InterPro" id="IPR011006">
    <property type="entry name" value="CheY-like_superfamily"/>
</dbReference>
<gene>
    <name evidence="10" type="ORF">A2113_00520</name>
</gene>
<evidence type="ECO:0000256" key="5">
    <source>
        <dbReference type="ARBA" id="ARBA00023163"/>
    </source>
</evidence>
<evidence type="ECO:0000256" key="2">
    <source>
        <dbReference type="ARBA" id="ARBA00023012"/>
    </source>
</evidence>
<proteinExistence type="predicted"/>
<dbReference type="SMART" id="SM00448">
    <property type="entry name" value="REC"/>
    <property type="match status" value="1"/>
</dbReference>
<dbReference type="CDD" id="cd00383">
    <property type="entry name" value="trans_reg_C"/>
    <property type="match status" value="1"/>
</dbReference>
<dbReference type="Gene3D" id="6.10.250.690">
    <property type="match status" value="1"/>
</dbReference>
<reference evidence="10 11" key="1">
    <citation type="journal article" date="2016" name="Nat. Commun.">
        <title>Thousands of microbial genomes shed light on interconnected biogeochemical processes in an aquifer system.</title>
        <authorList>
            <person name="Anantharaman K."/>
            <person name="Brown C.T."/>
            <person name="Hug L.A."/>
            <person name="Sharon I."/>
            <person name="Castelle C.J."/>
            <person name="Probst A.J."/>
            <person name="Thomas B.C."/>
            <person name="Singh A."/>
            <person name="Wilkins M.J."/>
            <person name="Karaoz U."/>
            <person name="Brodie E.L."/>
            <person name="Williams K.H."/>
            <person name="Hubbard S.S."/>
            <person name="Banfield J.F."/>
        </authorList>
    </citation>
    <scope>NUCLEOTIDE SEQUENCE [LARGE SCALE GENOMIC DNA]</scope>
</reference>
<keyword evidence="1 6" id="KW-0597">Phosphoprotein</keyword>
<dbReference type="SMART" id="SM00862">
    <property type="entry name" value="Trans_reg_C"/>
    <property type="match status" value="1"/>
</dbReference>
<dbReference type="InterPro" id="IPR039420">
    <property type="entry name" value="WalR-like"/>
</dbReference>
<evidence type="ECO:0000259" key="8">
    <source>
        <dbReference type="PROSITE" id="PS50110"/>
    </source>
</evidence>
<dbReference type="GO" id="GO:0000156">
    <property type="term" value="F:phosphorelay response regulator activity"/>
    <property type="evidence" value="ECO:0007669"/>
    <property type="project" value="TreeGrafter"/>
</dbReference>
<feature type="domain" description="Response regulatory" evidence="8">
    <location>
        <begin position="2"/>
        <end position="116"/>
    </location>
</feature>
<dbReference type="CDD" id="cd19935">
    <property type="entry name" value="REC_OmpR_CusR-like"/>
    <property type="match status" value="1"/>
</dbReference>
<sequence>MRLLVVEDERKIADSLKKGLEQETYAVDVAYDGEYGYDLASTEDYDLIILDLMLPGMNGVTICKNLRVEGKSTPILMLTAKGELEDKIGGLNIGADDYMVKPFAFEELLARVKALARRPKNSLPTILTAGNLTLDTISYKVTRTGKEIGLSKKEFALLAYLLKNKSRVLTKEQIIANVWDFDSDILPNTVEVYIGYLRDKIDKPFKEPPLIKTVRGFGYRIEGD</sequence>
<dbReference type="SUPFAM" id="SSF52172">
    <property type="entry name" value="CheY-like"/>
    <property type="match status" value="1"/>
</dbReference>
<name>A0A1G1W0I0_9BACT</name>
<dbReference type="SUPFAM" id="SSF46894">
    <property type="entry name" value="C-terminal effector domain of the bipartite response regulators"/>
    <property type="match status" value="1"/>
</dbReference>
<dbReference type="PROSITE" id="PS51755">
    <property type="entry name" value="OMPR_PHOB"/>
    <property type="match status" value="1"/>
</dbReference>
<dbReference type="GO" id="GO:0006355">
    <property type="term" value="P:regulation of DNA-templated transcription"/>
    <property type="evidence" value="ECO:0007669"/>
    <property type="project" value="InterPro"/>
</dbReference>
<dbReference type="Gene3D" id="3.40.50.2300">
    <property type="match status" value="1"/>
</dbReference>
<dbReference type="Gene3D" id="1.10.10.10">
    <property type="entry name" value="Winged helix-like DNA-binding domain superfamily/Winged helix DNA-binding domain"/>
    <property type="match status" value="1"/>
</dbReference>
<dbReference type="FunFam" id="1.10.10.10:FF:000005">
    <property type="entry name" value="Two-component system response regulator"/>
    <property type="match status" value="1"/>
</dbReference>
<keyword evidence="5" id="KW-0804">Transcription</keyword>
<feature type="DNA-binding region" description="OmpR/PhoB-type" evidence="7">
    <location>
        <begin position="124"/>
        <end position="223"/>
    </location>
</feature>
<dbReference type="Pfam" id="PF00486">
    <property type="entry name" value="Trans_reg_C"/>
    <property type="match status" value="1"/>
</dbReference>
<dbReference type="PANTHER" id="PTHR48111:SF22">
    <property type="entry name" value="REGULATOR OF RPOS"/>
    <property type="match status" value="1"/>
</dbReference>
<dbReference type="InterPro" id="IPR001867">
    <property type="entry name" value="OmpR/PhoB-type_DNA-bd"/>
</dbReference>
<evidence type="ECO:0000313" key="11">
    <source>
        <dbReference type="Proteomes" id="UP000176299"/>
    </source>
</evidence>
<dbReference type="FunFam" id="3.40.50.2300:FF:000001">
    <property type="entry name" value="DNA-binding response regulator PhoB"/>
    <property type="match status" value="1"/>
</dbReference>
<dbReference type="InterPro" id="IPR001789">
    <property type="entry name" value="Sig_transdc_resp-reg_receiver"/>
</dbReference>
<organism evidence="10 11">
    <name type="scientific">Candidatus Woykebacteria bacterium GWA1_44_8</name>
    <dbReference type="NCBI Taxonomy" id="1802591"/>
    <lineage>
        <taxon>Bacteria</taxon>
        <taxon>Candidatus Woykeibacteriota</taxon>
    </lineage>
</organism>
<keyword evidence="2" id="KW-0902">Two-component regulatory system</keyword>
<comment type="caution">
    <text evidence="10">The sequence shown here is derived from an EMBL/GenBank/DDBJ whole genome shotgun (WGS) entry which is preliminary data.</text>
</comment>
<evidence type="ECO:0000256" key="3">
    <source>
        <dbReference type="ARBA" id="ARBA00023015"/>
    </source>
</evidence>
<dbReference type="InterPro" id="IPR016032">
    <property type="entry name" value="Sig_transdc_resp-reg_C-effctor"/>
</dbReference>
<dbReference type="EMBL" id="MHCN01000017">
    <property type="protein sequence ID" value="OGY21178.1"/>
    <property type="molecule type" value="Genomic_DNA"/>
</dbReference>
<dbReference type="GO" id="GO:0032993">
    <property type="term" value="C:protein-DNA complex"/>
    <property type="evidence" value="ECO:0007669"/>
    <property type="project" value="TreeGrafter"/>
</dbReference>
<evidence type="ECO:0000256" key="6">
    <source>
        <dbReference type="PROSITE-ProRule" id="PRU00169"/>
    </source>
</evidence>
<dbReference type="STRING" id="1802591.A2113_00520"/>
<feature type="domain" description="OmpR/PhoB-type" evidence="9">
    <location>
        <begin position="124"/>
        <end position="223"/>
    </location>
</feature>
<evidence type="ECO:0000256" key="1">
    <source>
        <dbReference type="ARBA" id="ARBA00022553"/>
    </source>
</evidence>
<dbReference type="PANTHER" id="PTHR48111">
    <property type="entry name" value="REGULATOR OF RPOS"/>
    <property type="match status" value="1"/>
</dbReference>
<dbReference type="Pfam" id="PF00072">
    <property type="entry name" value="Response_reg"/>
    <property type="match status" value="1"/>
</dbReference>
<evidence type="ECO:0000256" key="4">
    <source>
        <dbReference type="ARBA" id="ARBA00023125"/>
    </source>
</evidence>
<feature type="modified residue" description="4-aspartylphosphate" evidence="6">
    <location>
        <position position="51"/>
    </location>
</feature>
<protein>
    <submittedName>
        <fullName evidence="10">DNA-binding response regulator</fullName>
    </submittedName>
</protein>
<dbReference type="PROSITE" id="PS50110">
    <property type="entry name" value="RESPONSE_REGULATORY"/>
    <property type="match status" value="1"/>
</dbReference>